<dbReference type="SMART" id="SM00360">
    <property type="entry name" value="RRM"/>
    <property type="match status" value="2"/>
</dbReference>
<evidence type="ECO:0000256" key="4">
    <source>
        <dbReference type="PROSITE-ProRule" id="PRU00176"/>
    </source>
</evidence>
<proteinExistence type="predicted"/>
<dbReference type="AlphaFoldDB" id="A0A0G4HT26"/>
<dbReference type="PROSITE" id="PS50102">
    <property type="entry name" value="RRM"/>
    <property type="match status" value="2"/>
</dbReference>
<feature type="region of interest" description="Disordered" evidence="5">
    <location>
        <begin position="232"/>
        <end position="256"/>
    </location>
</feature>
<dbReference type="CDD" id="cd12232">
    <property type="entry name" value="RRM3_U2AF65"/>
    <property type="match status" value="1"/>
</dbReference>
<evidence type="ECO:0000256" key="1">
    <source>
        <dbReference type="ARBA" id="ARBA00022664"/>
    </source>
</evidence>
<sequence>MSSLKGPQAAAASTATSATQGIRRTIQNNVAILHTEDNKMNDSLFTATKPLRELYVGNLPPTLKCESLLEFLNAAMVAVNGSVRKGPPVVRTSVVENSRYGFAEVRSIQEAKSLLGMNGIELLGHRLRISRPRTYSPQMEDLAKDAGESSSRAAIEELRLLAERNQQEYTKKLEQQQQKEQGEAQRQQQSAVSQTTSLSFAASLRAERERLPSIQDAAAAARRAAALLDGLQHPSAPTQSSSSASSSSTYNPLGVIQEDNRPTDLLCVTGFPARLDAKKASCLVKYSDRRGQRAAEQGVPGMTLGSSSLRVLRTDDPETVHSELGEALLAAQRQTVPRGLLDRETPSSVLVLRNIVTFQELLSDSDYTDILDDITVECAKFGKVLDTLMPRPPTAPDTVAGSKGFPPSVLGLVFVAFEDITGATNARRGLQGRRFGNNRVETIYFPKDKFERRELEAP</sequence>
<dbReference type="EMBL" id="CDMZ01003773">
    <property type="protein sequence ID" value="CEM47542.1"/>
    <property type="molecule type" value="Genomic_DNA"/>
</dbReference>
<accession>A0A0G4HT26</accession>
<feature type="region of interest" description="Disordered" evidence="5">
    <location>
        <begin position="171"/>
        <end position="193"/>
    </location>
</feature>
<dbReference type="InterPro" id="IPR000504">
    <property type="entry name" value="RRM_dom"/>
</dbReference>
<name>A0A0G4HT26_9ALVE</name>
<dbReference type="InterPro" id="IPR012677">
    <property type="entry name" value="Nucleotide-bd_a/b_plait_sf"/>
</dbReference>
<evidence type="ECO:0000313" key="7">
    <source>
        <dbReference type="EMBL" id="CEM47542.1"/>
    </source>
</evidence>
<keyword evidence="3" id="KW-0508">mRNA splicing</keyword>
<evidence type="ECO:0000259" key="6">
    <source>
        <dbReference type="PROSITE" id="PS50102"/>
    </source>
</evidence>
<feature type="compositionally biased region" description="Low complexity" evidence="5">
    <location>
        <begin position="175"/>
        <end position="189"/>
    </location>
</feature>
<protein>
    <recommendedName>
        <fullName evidence="6">RRM domain-containing protein</fullName>
    </recommendedName>
</protein>
<evidence type="ECO:0000256" key="3">
    <source>
        <dbReference type="ARBA" id="ARBA00023187"/>
    </source>
</evidence>
<feature type="domain" description="RRM" evidence="6">
    <location>
        <begin position="52"/>
        <end position="134"/>
    </location>
</feature>
<dbReference type="Gene3D" id="3.30.70.330">
    <property type="match status" value="2"/>
</dbReference>
<reference evidence="7" key="1">
    <citation type="submission" date="2014-11" db="EMBL/GenBank/DDBJ databases">
        <authorList>
            <person name="Otto D Thomas"/>
            <person name="Naeem Raeece"/>
        </authorList>
    </citation>
    <scope>NUCLEOTIDE SEQUENCE</scope>
</reference>
<dbReference type="SUPFAM" id="SSF54928">
    <property type="entry name" value="RNA-binding domain, RBD"/>
    <property type="match status" value="1"/>
</dbReference>
<dbReference type="FunFam" id="3.30.70.330:FF:000097">
    <property type="entry name" value="U2 snRNP auxiliary factor large subunit"/>
    <property type="match status" value="1"/>
</dbReference>
<organism evidence="7">
    <name type="scientific">Chromera velia CCMP2878</name>
    <dbReference type="NCBI Taxonomy" id="1169474"/>
    <lineage>
        <taxon>Eukaryota</taxon>
        <taxon>Sar</taxon>
        <taxon>Alveolata</taxon>
        <taxon>Colpodellida</taxon>
        <taxon>Chromeraceae</taxon>
        <taxon>Chromera</taxon>
    </lineage>
</organism>
<dbReference type="GO" id="GO:0003723">
    <property type="term" value="F:RNA binding"/>
    <property type="evidence" value="ECO:0007669"/>
    <property type="project" value="UniProtKB-UniRule"/>
</dbReference>
<dbReference type="GO" id="GO:0006397">
    <property type="term" value="P:mRNA processing"/>
    <property type="evidence" value="ECO:0007669"/>
    <property type="project" value="UniProtKB-KW"/>
</dbReference>
<gene>
    <name evidence="7" type="ORF">Cvel_8388</name>
</gene>
<dbReference type="GO" id="GO:0008380">
    <property type="term" value="P:RNA splicing"/>
    <property type="evidence" value="ECO:0007669"/>
    <property type="project" value="UniProtKB-KW"/>
</dbReference>
<feature type="compositionally biased region" description="Low complexity" evidence="5">
    <location>
        <begin position="234"/>
        <end position="249"/>
    </location>
</feature>
<dbReference type="PANTHER" id="PTHR23139">
    <property type="entry name" value="RNA-BINDING PROTEIN"/>
    <property type="match status" value="1"/>
</dbReference>
<evidence type="ECO:0000256" key="2">
    <source>
        <dbReference type="ARBA" id="ARBA00022884"/>
    </source>
</evidence>
<dbReference type="PhylomeDB" id="A0A0G4HT26"/>
<keyword evidence="1" id="KW-0507">mRNA processing</keyword>
<dbReference type="InterPro" id="IPR035979">
    <property type="entry name" value="RBD_domain_sf"/>
</dbReference>
<evidence type="ECO:0000256" key="5">
    <source>
        <dbReference type="SAM" id="MobiDB-lite"/>
    </source>
</evidence>
<dbReference type="VEuPathDB" id="CryptoDB:Cvel_8388"/>
<feature type="domain" description="RRM" evidence="6">
    <location>
        <begin position="348"/>
        <end position="448"/>
    </location>
</feature>
<keyword evidence="2 4" id="KW-0694">RNA-binding</keyword>